<dbReference type="Pfam" id="PF14377">
    <property type="entry name" value="UBM"/>
    <property type="match status" value="3"/>
</dbReference>
<dbReference type="Gene3D" id="3.30.2160.10">
    <property type="entry name" value="Hect, E3 ligase catalytic domain"/>
    <property type="match status" value="1"/>
</dbReference>
<dbReference type="PROSITE" id="PS50237">
    <property type="entry name" value="HECT"/>
    <property type="match status" value="1"/>
</dbReference>
<dbReference type="PANTHER" id="PTHR11254:SF67">
    <property type="entry name" value="E3 UBIQUITIN-PROTEIN LIGASE HUWE1"/>
    <property type="match status" value="1"/>
</dbReference>
<keyword evidence="5" id="KW-0813">Transport</keyword>
<name>A0A976IHU4_BRELC</name>
<dbReference type="InterPro" id="IPR015940">
    <property type="entry name" value="UBA"/>
</dbReference>
<dbReference type="GO" id="GO:0061630">
    <property type="term" value="F:ubiquitin protein ligase activity"/>
    <property type="evidence" value="ECO:0007669"/>
    <property type="project" value="UniProtKB-EC"/>
</dbReference>
<dbReference type="GO" id="GO:0005634">
    <property type="term" value="C:nucleus"/>
    <property type="evidence" value="ECO:0007669"/>
    <property type="project" value="UniProtKB-SubCell"/>
</dbReference>
<dbReference type="SUPFAM" id="SSF48371">
    <property type="entry name" value="ARM repeat"/>
    <property type="match status" value="1"/>
</dbReference>
<keyword evidence="16" id="KW-1185">Reference proteome</keyword>
<keyword evidence="9" id="KW-0539">Nucleus</keyword>
<feature type="compositionally biased region" description="Acidic residues" evidence="12">
    <location>
        <begin position="2299"/>
        <end position="2328"/>
    </location>
</feature>
<dbReference type="GO" id="GO:0000209">
    <property type="term" value="P:protein polyubiquitination"/>
    <property type="evidence" value="ECO:0007669"/>
    <property type="project" value="TreeGrafter"/>
</dbReference>
<dbReference type="Gene3D" id="3.90.1750.10">
    <property type="entry name" value="Hect, E3 ligase catalytic domains"/>
    <property type="match status" value="1"/>
</dbReference>
<dbReference type="InterPro" id="IPR000569">
    <property type="entry name" value="HECT_dom"/>
</dbReference>
<reference evidence="15 16" key="1">
    <citation type="journal article" date="2021" name="Genome Biol.">
        <title>AFLAP: assembly-free linkage analysis pipeline using k-mers from genome sequencing data.</title>
        <authorList>
            <person name="Fletcher K."/>
            <person name="Zhang L."/>
            <person name="Gil J."/>
            <person name="Han R."/>
            <person name="Cavanaugh K."/>
            <person name="Michelmore R."/>
        </authorList>
    </citation>
    <scope>NUCLEOTIDE SEQUENCE [LARGE SCALE GENOMIC DNA]</scope>
    <source>
        <strain evidence="15 16">SF5</strain>
    </source>
</reference>
<dbReference type="KEGG" id="blac:94347634"/>
<sequence>MQAANAGVKPRAPPTDQERKLMDVLLQASESRFVPLLACIKGWSLEAQADLANWRPVLVKLHNLLLGALQMCPHLLFVKTEVKTTDQPIAMQTEQELIELVCEVLKFSGFLLENSSNKAVYPSAEPVMALLAARNERIICEATKVAAMLATPPQIHRHTTDPTSFVDPAAGKNTLLRRRLLTIAQGRGAPKNSLEVVDYLHAAGADAPKDIDFQFYSSDHETNDLKSRVVSVVIPPYEEAATAMSSTTEVACVAATTCERLIDLYKIPLRLHFQLYTQVRGIYASRSALSRENMVIERLNALLALFSLYSDAWDVTNYVEQHQELTRGIVELVRVENIQQVPVRVRVVALHVLTALVNDRAGRAGGIGMLGRQSNVLQALGVVKGTPHGAFPSLVRYCTAELGDVTSLSVSAPSLGPLPPPPIATESTDMDMSLAVAFVQATTDSLSPQEAQVIFAPPFRSDSYGSTLETKLCWIEAVLELLTALVAIQSGAAVLTENGIVPALLHAITIPALDSFHMAVTTQCVQALEITVSSHSAAAALYRDLNGVGILVDRLKFECVTIAGIKESAIKSQSAISDTKIVLLLAILASLSVSFHSQSVMSAGATSRAIRDGSALNKVLYLLLSSVDIFGPVIFAQAAIVVSDIINNDPSSINHVHASGLAEAFLKTLTRWDIAELYPARMLLPPSSELLTAVPTVLNSLCLTTAHAEKVFKFEPLMHLLDIFALPQFTEDDCKDYCFHSDTAAVVGTGIFELMRHVPSFQNAAIQAVIHALKKIIRFGEESYSSTIPTLSQSVGDKVDGILVRMTTHVADLLEPLLTKPEYAAYFADLGGIQLLLALYQIMLPSTSSFLKSALPIKTTTSGLHTKSLAHKPAVQSITLALRSYAIQQPTNLLEAITKELGVQLDNLQRSRSKIGMPWILSESGEGAEKVLSSLPDFNLADLLCNHNRSCSSNPIAEKVITVGKYLRVLAVLEWLTSVLISTLEVAHTHMQSWRWFADFTASPTQQILTRLFCVDRSVQFERASLAALHQKKQNIESSKAELGGKVDVNVSSSAMDESKPGAMRNSNHRGGLWKMGSLLLLRFSLTMRGLLSAHSKVLLSAPLQHRRGDDVIVPLAPHAKALARAAAQIIKGHLYYITSATRATQIDTFVRQYYLTFVLETISSVLFEGKKKQANTLLLLELMKPISEICDVQVCTRAHPIFGNDIAIVDDDVSDAVMTAKTIANGAVAQISVSNLMEVVMNIIQQLLCACLAEEISLSSVSTEIKASQMALTSFHIAASALRKLSNLELLSTSPLTAALLRGDEAIESGTEPFEPEKLKLQLHAMCVRALLSIWKSPTFASLSADLCLFEIMPIAVTILKNRVNSVTEVVESEGVARNEHKDELRRGSRERNFSTDFHDESLSLQRSLMDGNNNGELLGTGGNICRQPLISDPEIIDNLISMGFLRSRVERALQEIQANNVVLAMEWILSHPVDESRGEDVTLQPDKTSKVDNADALCHEMKAAEKNKMDDQLQALYALLRNSFEAVCFQILRVQSRREVNLCLNRNVESVGSETVLFNQNLVKTIAEYFNFLCSQSESDCELVMRHLNRTILHYFDGAKEEGGDNYLAVLTHLLALVLRLHPNSWDVMQRQSPLCIDKLVDFISSMENGNLMPSFTPVVLVLDAVVAGKAAMQNSIMRSPSYLCNKASDGNKEINSTSNFEKNHDEGTVFERHLVNICLNMLRQRSFASSANESNATAHAVWQLLSRLTLKYDLASYFSAHGGLDAILDIPDDWFFVGYQELTCALLSQALESPEVLEHSMEDKIRRAVAKLSTRFGSPNQMRITPRALLTEVAPFAARNETVFLRALRNAVRVKKTESSRAYIVPRPADRTDTIPEQLEEQPFLNRESAARGTKALHKLPKDHKQQAHVIVNKIVGRIRRLWAVEKHTKKQFDVQDTVGSASARMCVGVYMQLLVHLITHFPACATVLAKAKDETDSRDSFIYLVLREFLPSSGLCQFAKTRKKLKEEGYYGIGRFDSSDTDLLVADIKSYIDNCTRMRVHNAHRLLVSVGGHSGEGSKCIISELVHLLQDWPQSCVADSSIQNVDLSVRDEIALSSLHAWSGLIMSVLWPKGSSKGFAWDKVVLERGIKGKNLFVTLLAEALRKIDLTHPLAHATCTMLLRPLSTLTRSFVTHRMKRMLKKRNDSAISGNAGVVEVHSASNAGEGLLTVTGAPTILREPSTSTAGNSMAVNIETSEADNSAESNFYPLRDDEDDDVSMRSPLSADSDHDMQDDDEEHSEDDGSDRSSVSGQSTDEGEGEDEGDDDNDDDDEEDEDDDGGDEGEFEAHNHLHLSRRASLHGRRATSNRLWGSIESELSILDALDEVDEEEFSYPFILDDEAYFAEEQQRRLSLAAARNPRPGDEARFTRNNEDRLVESMRDALGSLNTSGDIESRNFSNQHTLLLTFGDFQESEEREGESLSDFATIENSMGREGLSVSEVQTPLTAGRMANSLLQYIEELPEMLDDDFLFESFDTSGRNDRSHRERQLVRPDPYAVNTTMHPMLRVNGRADAFLLESNGQLRNASRLPVSRHSSLLRELQDLTDQVQIQPTVVGSRSRLALGRDMLQRSSGRSRGRTPSRVNRLSAVSNLLSDFSLDIPSSTLPSRNQRYNLRRGEQDMFRDAFVGVDLTRSHTSRSGIVIGGNGSSPAIWGPSALGQDVDVRSVASRLEQQLMRICADDEPTVTPASGQGQTEASFQDIDDIMEECSTTRTLQSEQVVLSNTEAANVVEESHLQLNIPTSTNRTDSIEATADAASVLELTSSLGETSLLRSPPASDVEVDLADVGFVSIGNEVSLASPQAITSEQGSNIESTASSAPSSFVSAVTTATPSDAMLNFTLDLSAFRASATAISPAGGMPPSVEVPLTDTHSSSAEAAQSQLHFSQREEQSHYRCPEGMDAEVFASLPSDMQAEIVAQSAPEIHESASALSGAATAEASGPISESMSQMDLDMANSTFDRETLEALPPDIRAEVLENERHEREAAARAETADTSLAQEMDNASFVASLAPELREEILITCDEAFLHTLSSQVRAEAMVLRERAAFRTATYRDRSRGPEGRASGGGEAEMDNLLNRPSLRRMLTSLSPERESSSRRRSRFYYDELGGGRRSNRRDYRQESDGSKTRKGFLRVAKDEEETLSERIFDDRCVRGLLRLLFMTESVIQNRVFQRLLANMCLYPLTRRSIRRNMLQLISLPLSQPLTPADEKDNDDDGSGKIQFPPSRMFGCGIDGNRVITGSAVPAEVVNRMLHVLVTLAKYNLRFAVELLEPHGMRHTPNEENQPVKVELNTSEECGAAVLIDMLSLPVVFRNDTNLDALLELLELVFSPLERLHQQSDEEEGKREMEEGDASAMVSGDECVKVPAVMLNETRMGDIVSVLSMDLCTAQMQERTLAVLKLLNYVTGNRELGIHAIISHASTLAHIDQYKDRKLSAGSTTYESSAVLPSAQDELKLLRLLHSLSDVCESTVEFAECCQTIGLDSLWNALSLSLTEARAKGGIDDPDNVSASDGTINASFTSSAAGLEHQTPAIEDVENTVIEGTSAGASCAMAALLARFLPLVEAFFVVNARDAASMSLRVPDLSEREETMVAALRLGGFEGAGATALKDEKEQKSPTKNLLNRNMSSISSFSEASETKRLASFVESNRILLNLLVREKPLLLDTSLAALIKLSRCRAYLAFDNKRTYFHSYMKRLRQAALRNHGGGSSSVRIPVRRDHIFEDSYYALRMRSGSELRRKLHISFTGEEGIDAGGVTREWYMILAREMFNPNYVLFTSAADSPTFQPNPLSYVNKDHLSYFEFVGKVLGKAVADGQLLDAHFTRSFYKHILQLPITYHDMEAIDPEYYRNLHSILDNSIVDLGLDLTFSAEQSNFGKVEIVDLIPNGQNVPVTDDNKMEYVKLVTHHRMATGIRQQIDAFLKGFHQLVPPELIAIFNENELELLISGMPEIDIDDLKANTEYANYKPTDSVIRWFWNVLYAFTHEERALFLQFVTGTSKVPLEGFKALEGMRGTQKFNIHKAFGNISALPSAHTCFNQLDLPEYESEEKLKQCLLLAVREGSEGFGFG</sequence>
<evidence type="ECO:0000256" key="5">
    <source>
        <dbReference type="ARBA" id="ARBA00022448"/>
    </source>
</evidence>
<evidence type="ECO:0000256" key="9">
    <source>
        <dbReference type="ARBA" id="ARBA00023242"/>
    </source>
</evidence>
<dbReference type="Gene3D" id="1.10.8.10">
    <property type="entry name" value="DNA helicase RuvA subunit, C-terminal domain"/>
    <property type="match status" value="1"/>
</dbReference>
<dbReference type="InterPro" id="IPR010314">
    <property type="entry name" value="E3_Ub_ligase_DUF913"/>
</dbReference>
<dbReference type="Pfam" id="PF06012">
    <property type="entry name" value="DUF908"/>
    <property type="match status" value="1"/>
</dbReference>
<dbReference type="Gene3D" id="3.30.2410.10">
    <property type="entry name" value="Hect, E3 ligase catalytic domain"/>
    <property type="match status" value="1"/>
</dbReference>
<dbReference type="EC" id="2.3.2.26" evidence="4"/>
<dbReference type="Pfam" id="PF00632">
    <property type="entry name" value="HECT"/>
    <property type="match status" value="1"/>
</dbReference>
<dbReference type="SUPFAM" id="SSF56204">
    <property type="entry name" value="Hect, E3 ligase catalytic domain"/>
    <property type="match status" value="1"/>
</dbReference>
<feature type="domain" description="HECT" evidence="14">
    <location>
        <begin position="3771"/>
        <end position="4106"/>
    </location>
</feature>
<evidence type="ECO:0000256" key="6">
    <source>
        <dbReference type="ARBA" id="ARBA00022679"/>
    </source>
</evidence>
<dbReference type="GeneID" id="94347634"/>
<dbReference type="SMART" id="SM00165">
    <property type="entry name" value="UBA"/>
    <property type="match status" value="1"/>
</dbReference>
<feature type="region of interest" description="Disordered" evidence="12">
    <location>
        <begin position="3375"/>
        <end position="3395"/>
    </location>
</feature>
<feature type="compositionally biased region" description="Acidic residues" evidence="12">
    <location>
        <begin position="2275"/>
        <end position="2287"/>
    </location>
</feature>
<dbReference type="CDD" id="cd14327">
    <property type="entry name" value="UBA_atUPL1_2_like"/>
    <property type="match status" value="1"/>
</dbReference>
<dbReference type="FunFam" id="3.30.2160.10:FF:000001">
    <property type="entry name" value="E3 ubiquitin-protein ligase NEDD4-like"/>
    <property type="match status" value="1"/>
</dbReference>
<comment type="pathway">
    <text evidence="3">Protein modification; protein ubiquitination.</text>
</comment>
<evidence type="ECO:0000256" key="12">
    <source>
        <dbReference type="SAM" id="MobiDB-lite"/>
    </source>
</evidence>
<keyword evidence="8" id="KW-0509">mRNA transport</keyword>
<dbReference type="GO" id="GO:0006511">
    <property type="term" value="P:ubiquitin-dependent protein catabolic process"/>
    <property type="evidence" value="ECO:0007669"/>
    <property type="project" value="TreeGrafter"/>
</dbReference>
<evidence type="ECO:0000259" key="13">
    <source>
        <dbReference type="PROSITE" id="PS50030"/>
    </source>
</evidence>
<evidence type="ECO:0000256" key="4">
    <source>
        <dbReference type="ARBA" id="ARBA00012485"/>
    </source>
</evidence>
<feature type="domain" description="UBA" evidence="13">
    <location>
        <begin position="1432"/>
        <end position="1473"/>
    </location>
</feature>
<dbReference type="Proteomes" id="UP000294530">
    <property type="component" value="Unassembled WGS sequence"/>
</dbReference>
<evidence type="ECO:0000256" key="7">
    <source>
        <dbReference type="ARBA" id="ARBA00022786"/>
    </source>
</evidence>
<keyword evidence="6" id="KW-0808">Transferase</keyword>
<dbReference type="FunFam" id="3.30.2410.10:FF:000004">
    <property type="entry name" value="E3 ubiquitin-protein ligase HUWE1, variant"/>
    <property type="match status" value="1"/>
</dbReference>
<dbReference type="GO" id="GO:0005737">
    <property type="term" value="C:cytoplasm"/>
    <property type="evidence" value="ECO:0007669"/>
    <property type="project" value="TreeGrafter"/>
</dbReference>
<feature type="region of interest" description="Disordered" evidence="12">
    <location>
        <begin position="2897"/>
        <end position="2936"/>
    </location>
</feature>
<organism evidence="15 16">
    <name type="scientific">Bremia lactucae</name>
    <name type="common">Lettuce downy mildew</name>
    <dbReference type="NCBI Taxonomy" id="4779"/>
    <lineage>
        <taxon>Eukaryota</taxon>
        <taxon>Sar</taxon>
        <taxon>Stramenopiles</taxon>
        <taxon>Oomycota</taxon>
        <taxon>Peronosporomycetes</taxon>
        <taxon>Peronosporales</taxon>
        <taxon>Peronosporaceae</taxon>
        <taxon>Bremia</taxon>
    </lineage>
</organism>
<comment type="catalytic activity">
    <reaction evidence="1">
        <text>S-ubiquitinyl-[E2 ubiquitin-conjugating enzyme]-L-cysteine + [acceptor protein]-L-lysine = [E2 ubiquitin-conjugating enzyme]-L-cysteine + N(6)-ubiquitinyl-[acceptor protein]-L-lysine.</text>
        <dbReference type="EC" id="2.3.2.26"/>
    </reaction>
</comment>
<keyword evidence="7 11" id="KW-0833">Ubl conjugation pathway</keyword>
<evidence type="ECO:0000256" key="10">
    <source>
        <dbReference type="ARBA" id="ARBA00034494"/>
    </source>
</evidence>
<dbReference type="SUPFAM" id="SSF46934">
    <property type="entry name" value="UBA-like"/>
    <property type="match status" value="1"/>
</dbReference>
<dbReference type="PROSITE" id="PS50030">
    <property type="entry name" value="UBA"/>
    <property type="match status" value="1"/>
</dbReference>
<dbReference type="Pfam" id="PF22562">
    <property type="entry name" value="UBA_7"/>
    <property type="match status" value="1"/>
</dbReference>
<feature type="compositionally biased region" description="Basic and acidic residues" evidence="12">
    <location>
        <begin position="3375"/>
        <end position="3387"/>
    </location>
</feature>
<dbReference type="InterPro" id="IPR025527">
    <property type="entry name" value="HUWE1/Rev1_UBM"/>
</dbReference>
<evidence type="ECO:0000313" key="16">
    <source>
        <dbReference type="Proteomes" id="UP000294530"/>
    </source>
</evidence>
<evidence type="ECO:0000256" key="1">
    <source>
        <dbReference type="ARBA" id="ARBA00000885"/>
    </source>
</evidence>
<comment type="similarity">
    <text evidence="10">Belongs to the UPL family. TOM1/PTR1 subfamily.</text>
</comment>
<dbReference type="OrthoDB" id="8068875at2759"/>
<evidence type="ECO:0000313" key="15">
    <source>
        <dbReference type="EMBL" id="TDH72075.1"/>
    </source>
</evidence>
<protein>
    <recommendedName>
        <fullName evidence="4">HECT-type E3 ubiquitin transferase</fullName>
        <ecNumber evidence="4">2.3.2.26</ecNumber>
    </recommendedName>
</protein>
<gene>
    <name evidence="15" type="ORF">CCR75_003872</name>
</gene>
<evidence type="ECO:0000256" key="3">
    <source>
        <dbReference type="ARBA" id="ARBA00004906"/>
    </source>
</evidence>
<feature type="region of interest" description="Disordered" evidence="12">
    <location>
        <begin position="3092"/>
        <end position="3116"/>
    </location>
</feature>
<dbReference type="Pfam" id="PF06025">
    <property type="entry name" value="DUF913"/>
    <property type="match status" value="1"/>
</dbReference>
<dbReference type="InterPro" id="IPR050409">
    <property type="entry name" value="E3_ubiq-protein_ligase"/>
</dbReference>
<dbReference type="EMBL" id="SHOA02000012">
    <property type="protein sequence ID" value="TDH72075.1"/>
    <property type="molecule type" value="Genomic_DNA"/>
</dbReference>
<dbReference type="InterPro" id="IPR035983">
    <property type="entry name" value="Hect_E3_ubiquitin_ligase"/>
</dbReference>
<dbReference type="SMART" id="SM00119">
    <property type="entry name" value="HECTc"/>
    <property type="match status" value="1"/>
</dbReference>
<evidence type="ECO:0000259" key="14">
    <source>
        <dbReference type="PROSITE" id="PS50237"/>
    </source>
</evidence>
<feature type="compositionally biased region" description="Polar residues" evidence="12">
    <location>
        <begin position="2912"/>
        <end position="2927"/>
    </location>
</feature>
<dbReference type="InterPro" id="IPR010309">
    <property type="entry name" value="E3_Ub_ligase_DUF908"/>
</dbReference>
<comment type="subcellular location">
    <subcellularLocation>
        <location evidence="2">Nucleus</location>
    </subcellularLocation>
</comment>
<dbReference type="GO" id="GO:0051028">
    <property type="term" value="P:mRNA transport"/>
    <property type="evidence" value="ECO:0007669"/>
    <property type="project" value="UniProtKB-KW"/>
</dbReference>
<feature type="active site" description="Glycyl thioester intermediate" evidence="11">
    <location>
        <position position="4073"/>
    </location>
</feature>
<dbReference type="InterPro" id="IPR009060">
    <property type="entry name" value="UBA-like_sf"/>
</dbReference>
<dbReference type="FunFam" id="3.90.1750.10:FF:000026">
    <property type="entry name" value="E3 ubiquitin-protein ligase HACE1"/>
    <property type="match status" value="1"/>
</dbReference>
<dbReference type="PANTHER" id="PTHR11254">
    <property type="entry name" value="HECT DOMAIN UBIQUITIN-PROTEIN LIGASE"/>
    <property type="match status" value="1"/>
</dbReference>
<feature type="compositionally biased region" description="Polar residues" evidence="12">
    <location>
        <begin position="2237"/>
        <end position="2248"/>
    </location>
</feature>
<evidence type="ECO:0000256" key="8">
    <source>
        <dbReference type="ARBA" id="ARBA00022816"/>
    </source>
</evidence>
<dbReference type="Gene3D" id="6.10.250.1630">
    <property type="match status" value="1"/>
</dbReference>
<evidence type="ECO:0000256" key="2">
    <source>
        <dbReference type="ARBA" id="ARBA00004123"/>
    </source>
</evidence>
<dbReference type="CDD" id="cd00078">
    <property type="entry name" value="HECTc"/>
    <property type="match status" value="1"/>
</dbReference>
<feature type="compositionally biased region" description="Basic and acidic residues" evidence="12">
    <location>
        <begin position="3092"/>
        <end position="3101"/>
    </location>
</feature>
<comment type="caution">
    <text evidence="15">The sequence shown here is derived from an EMBL/GenBank/DDBJ whole genome shotgun (WGS) entry which is preliminary data.</text>
</comment>
<dbReference type="RefSeq" id="XP_067821574.1">
    <property type="nucleotide sequence ID" value="XM_067961963.1"/>
</dbReference>
<accession>A0A976IHU4</accession>
<evidence type="ECO:0000256" key="11">
    <source>
        <dbReference type="PROSITE-ProRule" id="PRU00104"/>
    </source>
</evidence>
<dbReference type="InterPro" id="IPR016024">
    <property type="entry name" value="ARM-type_fold"/>
</dbReference>
<proteinExistence type="inferred from homology"/>
<feature type="region of interest" description="Disordered" evidence="12">
    <location>
        <begin position="2237"/>
        <end position="2342"/>
    </location>
</feature>
<dbReference type="FunFam" id="3.90.1750.10:FF:000003">
    <property type="entry name" value="E3 ubiquitin-protein ligase UPL1"/>
    <property type="match status" value="1"/>
</dbReference>